<evidence type="ECO:0000256" key="4">
    <source>
        <dbReference type="SAM" id="SignalP"/>
    </source>
</evidence>
<dbReference type="InterPro" id="IPR029058">
    <property type="entry name" value="AB_hydrolase_fold"/>
</dbReference>
<reference evidence="6 7" key="1">
    <citation type="submission" date="2018-11" db="EMBL/GenBank/DDBJ databases">
        <title>Complete genome sequence of Nocardioides baekrokdamisoli strain KCTC 39748.</title>
        <authorList>
            <person name="Kang S.W."/>
            <person name="Lee K.C."/>
            <person name="Kim K.K."/>
            <person name="Kim J.S."/>
            <person name="Kim D.S."/>
            <person name="Ko S.H."/>
            <person name="Yang S.H."/>
            <person name="Shin Y.K."/>
            <person name="Lee J.S."/>
        </authorList>
    </citation>
    <scope>NUCLEOTIDE SEQUENCE [LARGE SCALE GENOMIC DNA]</scope>
    <source>
        <strain evidence="6 7">KCTC 39748</strain>
    </source>
</reference>
<dbReference type="AlphaFoldDB" id="A0A3G9IHN5"/>
<dbReference type="EMBL" id="AP019307">
    <property type="protein sequence ID" value="BBH17712.1"/>
    <property type="molecule type" value="Genomic_DNA"/>
</dbReference>
<comment type="similarity">
    <text evidence="1">Belongs to the peptidase S33 family.</text>
</comment>
<feature type="domain" description="Peptidase S33 tripeptidyl aminopeptidase-like C-terminal" evidence="5">
    <location>
        <begin position="416"/>
        <end position="517"/>
    </location>
</feature>
<dbReference type="RefSeq" id="WP_125569077.1">
    <property type="nucleotide sequence ID" value="NZ_AP019307.1"/>
</dbReference>
<dbReference type="GO" id="GO:0016787">
    <property type="term" value="F:hydrolase activity"/>
    <property type="evidence" value="ECO:0007669"/>
    <property type="project" value="UniProtKB-KW"/>
</dbReference>
<keyword evidence="3" id="KW-0378">Hydrolase</keyword>
<dbReference type="PANTHER" id="PTHR43248:SF29">
    <property type="entry name" value="TRIPEPTIDYL AMINOPEPTIDASE"/>
    <property type="match status" value="1"/>
</dbReference>
<evidence type="ECO:0000313" key="6">
    <source>
        <dbReference type="EMBL" id="BBH17712.1"/>
    </source>
</evidence>
<dbReference type="Proteomes" id="UP000271573">
    <property type="component" value="Chromosome"/>
</dbReference>
<proteinExistence type="inferred from homology"/>
<sequence length="517" mass="53661">MKKRWLIAAVVLLVVAAAAGAVARLIISTPGTASSPTVTLTPSSTPVGDSTAAPSAELASFYRQSLDWAPCRSGDFCAHLTVPMDYKRPDGATIAISLLKVPATDTAHRIGSLVVNPGGPGEPGTDFAAESAVYFGSAISARYDVVGFDPRGTGTSDPIRCLPDAQLTAMLDADPDPDTPAAGAAYQRMSEAFGRGCVSESGPLASHVSTVEAAKDMDVLRAALGEQHLTYFGASYGTKLGTTYADLFPRRVGRFVLDGAVDPKLTNYATVLAQAGGFETAMRAYVGHCVDQGDCFLGATVEAGLARIKAFVNGVQAHPLRAGSRMLTGGDAFVAVLLPMYSRASWPYADQALKAAFAGDGTDLLLFADEYAGRDGAHYVDNSMQALSAINCLDDPSAVPADKIPSLYPAFEKVSPTFAEAFAWMVNSCIGQVAKSDSPAPPIGAPGAPPIVVIGTTRDPATPYQWAVNLAHDLSSGVLITRDGDGHTGFHSGNSCVDGAVEAYLLRGVVPANGLHC</sequence>
<dbReference type="Pfam" id="PF08386">
    <property type="entry name" value="Abhydrolase_4"/>
    <property type="match status" value="1"/>
</dbReference>
<organism evidence="6 7">
    <name type="scientific">Nocardioides baekrokdamisoli</name>
    <dbReference type="NCBI Taxonomy" id="1804624"/>
    <lineage>
        <taxon>Bacteria</taxon>
        <taxon>Bacillati</taxon>
        <taxon>Actinomycetota</taxon>
        <taxon>Actinomycetes</taxon>
        <taxon>Propionibacteriales</taxon>
        <taxon>Nocardioidaceae</taxon>
        <taxon>Nocardioides</taxon>
    </lineage>
</organism>
<gene>
    <name evidence="6" type="ORF">Back2_19990</name>
</gene>
<name>A0A3G9IHN5_9ACTN</name>
<feature type="chain" id="PRO_5039038853" evidence="4">
    <location>
        <begin position="24"/>
        <end position="517"/>
    </location>
</feature>
<dbReference type="KEGG" id="nbe:Back2_19990"/>
<evidence type="ECO:0000256" key="3">
    <source>
        <dbReference type="ARBA" id="ARBA00022801"/>
    </source>
</evidence>
<evidence type="ECO:0000313" key="7">
    <source>
        <dbReference type="Proteomes" id="UP000271573"/>
    </source>
</evidence>
<dbReference type="PANTHER" id="PTHR43248">
    <property type="entry name" value="2-SUCCINYL-6-HYDROXY-2,4-CYCLOHEXADIENE-1-CARBOXYLATE SYNTHASE"/>
    <property type="match status" value="1"/>
</dbReference>
<evidence type="ECO:0000256" key="2">
    <source>
        <dbReference type="ARBA" id="ARBA00022729"/>
    </source>
</evidence>
<keyword evidence="2 4" id="KW-0732">Signal</keyword>
<accession>A0A3G9IHN5</accession>
<protein>
    <submittedName>
        <fullName evidence="6">Proteinase</fullName>
    </submittedName>
</protein>
<dbReference type="OrthoDB" id="3930934at2"/>
<dbReference type="SUPFAM" id="SSF53474">
    <property type="entry name" value="alpha/beta-Hydrolases"/>
    <property type="match status" value="1"/>
</dbReference>
<dbReference type="Gene3D" id="3.40.50.1820">
    <property type="entry name" value="alpha/beta hydrolase"/>
    <property type="match status" value="1"/>
</dbReference>
<dbReference type="InterPro" id="IPR013595">
    <property type="entry name" value="Pept_S33_TAP-like_C"/>
</dbReference>
<evidence type="ECO:0000259" key="5">
    <source>
        <dbReference type="Pfam" id="PF08386"/>
    </source>
</evidence>
<dbReference type="InterPro" id="IPR051601">
    <property type="entry name" value="Serine_prot/Carboxylest_S33"/>
</dbReference>
<feature type="signal peptide" evidence="4">
    <location>
        <begin position="1"/>
        <end position="23"/>
    </location>
</feature>
<keyword evidence="7" id="KW-1185">Reference proteome</keyword>
<evidence type="ECO:0000256" key="1">
    <source>
        <dbReference type="ARBA" id="ARBA00010088"/>
    </source>
</evidence>